<dbReference type="Pfam" id="PF00676">
    <property type="entry name" value="E1_dh"/>
    <property type="match status" value="1"/>
</dbReference>
<comment type="function">
    <text evidence="5">The pyruvate dehydrogenase complex catalyzes the overall conversion of pyruvate to acetyl-CoA and CO(2).</text>
</comment>
<accession>A0AAD7U8S2</accession>
<evidence type="ECO:0000256" key="5">
    <source>
        <dbReference type="RuleBase" id="RU361139"/>
    </source>
</evidence>
<evidence type="ECO:0000256" key="3">
    <source>
        <dbReference type="ARBA" id="ARBA00023052"/>
    </source>
</evidence>
<dbReference type="PANTHER" id="PTHR11516">
    <property type="entry name" value="PYRUVATE DEHYDROGENASE E1 COMPONENT, ALPHA SUBUNIT BACTERIAL AND ORGANELLAR"/>
    <property type="match status" value="1"/>
</dbReference>
<organism evidence="7 8">
    <name type="scientific">Chrysophaeum taylorii</name>
    <dbReference type="NCBI Taxonomy" id="2483200"/>
    <lineage>
        <taxon>Eukaryota</taxon>
        <taxon>Sar</taxon>
        <taxon>Stramenopiles</taxon>
        <taxon>Ochrophyta</taxon>
        <taxon>Pelagophyceae</taxon>
        <taxon>Pelagomonadales</taxon>
        <taxon>Pelagomonadaceae</taxon>
        <taxon>Chrysophaeum</taxon>
    </lineage>
</organism>
<dbReference type="FunFam" id="3.40.50.970:FF:000013">
    <property type="entry name" value="Pyruvate dehydrogenase E1 component subunit alpha"/>
    <property type="match status" value="1"/>
</dbReference>
<dbReference type="NCBIfam" id="TIGR03182">
    <property type="entry name" value="PDH_E1_alph_y"/>
    <property type="match status" value="1"/>
</dbReference>
<keyword evidence="4 5" id="KW-0670">Pyruvate</keyword>
<dbReference type="EMBL" id="JAQMWT010000523">
    <property type="protein sequence ID" value="KAJ8600416.1"/>
    <property type="molecule type" value="Genomic_DNA"/>
</dbReference>
<evidence type="ECO:0000256" key="2">
    <source>
        <dbReference type="ARBA" id="ARBA00023002"/>
    </source>
</evidence>
<evidence type="ECO:0000313" key="7">
    <source>
        <dbReference type="EMBL" id="KAJ8600416.1"/>
    </source>
</evidence>
<dbReference type="EC" id="1.2.4.1" evidence="5"/>
<dbReference type="InterPro" id="IPR017597">
    <property type="entry name" value="Pyrv_DH_E1_asu_subgrp-y"/>
</dbReference>
<dbReference type="AlphaFoldDB" id="A0AAD7U8S2"/>
<evidence type="ECO:0000256" key="1">
    <source>
        <dbReference type="ARBA" id="ARBA00001964"/>
    </source>
</evidence>
<dbReference type="InterPro" id="IPR029061">
    <property type="entry name" value="THDP-binding"/>
</dbReference>
<protein>
    <recommendedName>
        <fullName evidence="5">Pyruvate dehydrogenase E1 component subunit alpha</fullName>
        <ecNumber evidence="5">1.2.4.1</ecNumber>
    </recommendedName>
</protein>
<feature type="domain" description="Dehydrogenase E1 component" evidence="6">
    <location>
        <begin position="39"/>
        <end position="337"/>
    </location>
</feature>
<gene>
    <name evidence="7" type="ORF">CTAYLR_001464</name>
</gene>
<dbReference type="PANTHER" id="PTHR11516:SF60">
    <property type="entry name" value="PYRUVATE DEHYDROGENASE E1 COMPONENT SUBUNIT ALPHA"/>
    <property type="match status" value="1"/>
</dbReference>
<dbReference type="InterPro" id="IPR050642">
    <property type="entry name" value="PDH_E1_Alpha_Subunit"/>
</dbReference>
<comment type="catalytic activity">
    <reaction evidence="5">
        <text>N(6)-[(R)-lipoyl]-L-lysyl-[protein] + pyruvate + H(+) = N(6)-[(R)-S(8)-acetyldihydrolipoyl]-L-lysyl-[protein] + CO2</text>
        <dbReference type="Rhea" id="RHEA:19189"/>
        <dbReference type="Rhea" id="RHEA-COMP:10474"/>
        <dbReference type="Rhea" id="RHEA-COMP:10478"/>
        <dbReference type="ChEBI" id="CHEBI:15361"/>
        <dbReference type="ChEBI" id="CHEBI:15378"/>
        <dbReference type="ChEBI" id="CHEBI:16526"/>
        <dbReference type="ChEBI" id="CHEBI:83099"/>
        <dbReference type="ChEBI" id="CHEBI:83111"/>
        <dbReference type="EC" id="1.2.4.1"/>
    </reaction>
</comment>
<comment type="caution">
    <text evidence="7">The sequence shown here is derived from an EMBL/GenBank/DDBJ whole genome shotgun (WGS) entry which is preliminary data.</text>
</comment>
<comment type="cofactor">
    <cofactor evidence="1 5">
        <name>thiamine diphosphate</name>
        <dbReference type="ChEBI" id="CHEBI:58937"/>
    </cofactor>
</comment>
<reference evidence="7" key="1">
    <citation type="submission" date="2023-01" db="EMBL/GenBank/DDBJ databases">
        <title>Metagenome sequencing of chrysophaentin producing Chrysophaeum taylorii.</title>
        <authorList>
            <person name="Davison J."/>
            <person name="Bewley C."/>
        </authorList>
    </citation>
    <scope>NUCLEOTIDE SEQUENCE</scope>
    <source>
        <strain evidence="7">NIES-1699</strain>
    </source>
</reference>
<evidence type="ECO:0000256" key="4">
    <source>
        <dbReference type="ARBA" id="ARBA00023317"/>
    </source>
</evidence>
<dbReference type="CDD" id="cd02000">
    <property type="entry name" value="TPP_E1_PDC_ADC_BCADC"/>
    <property type="match status" value="1"/>
</dbReference>
<dbReference type="InterPro" id="IPR001017">
    <property type="entry name" value="DH_E1"/>
</dbReference>
<keyword evidence="8" id="KW-1185">Reference proteome</keyword>
<sequence length="370" mass="40374">MSSSVRIEFPGAFVGHRCEAPEAAAETSKEELLGYFRLMYTMRRMEITCDNEYKARTIRGFCHLYDGQEAIGTGIQSALSPEDSWITSYRCHCVMLARGGDVESILAELMGNETGATGGKGGSMHFYNKKTNFYGGQGIVGAQVPVGAGLAFANKYKTPAGEKMPVAIACYGDGAANQGQIWESANMAALWKLPMILCIENNQYGMGTSISRSSSNNEYYTMGNMIPGLKVDGMNVLSVRQAVAYAKEHCASGQGPIYLECSTYRYHGHSMSDPGTTYRNRDEINAMRATRDPIEHIKKLLVDFCGATDDELKTIEKDVRAEVSAACDRAKAAKPPPVDKLTTNIYLDDAGKDAPPTYIRMPTYEASIGL</sequence>
<dbReference type="GO" id="GO:0004739">
    <property type="term" value="F:pyruvate dehydrogenase (acetyl-transferring) activity"/>
    <property type="evidence" value="ECO:0007669"/>
    <property type="project" value="UniProtKB-UniRule"/>
</dbReference>
<dbReference type="Gene3D" id="3.40.50.970">
    <property type="match status" value="1"/>
</dbReference>
<keyword evidence="2 5" id="KW-0560">Oxidoreductase</keyword>
<evidence type="ECO:0000259" key="6">
    <source>
        <dbReference type="Pfam" id="PF00676"/>
    </source>
</evidence>
<evidence type="ECO:0000313" key="8">
    <source>
        <dbReference type="Proteomes" id="UP001230188"/>
    </source>
</evidence>
<keyword evidence="3 5" id="KW-0786">Thiamine pyrophosphate</keyword>
<proteinExistence type="predicted"/>
<dbReference type="SUPFAM" id="SSF52518">
    <property type="entry name" value="Thiamin diphosphate-binding fold (THDP-binding)"/>
    <property type="match status" value="1"/>
</dbReference>
<name>A0AAD7U8S2_9STRA</name>
<dbReference type="GO" id="GO:0006086">
    <property type="term" value="P:pyruvate decarboxylation to acetyl-CoA"/>
    <property type="evidence" value="ECO:0007669"/>
    <property type="project" value="InterPro"/>
</dbReference>
<dbReference type="Proteomes" id="UP001230188">
    <property type="component" value="Unassembled WGS sequence"/>
</dbReference>